<dbReference type="Proteomes" id="UP000192132">
    <property type="component" value="Unassembled WGS sequence"/>
</dbReference>
<reference evidence="2 3" key="1">
    <citation type="submission" date="2016-10" db="EMBL/GenBank/DDBJ databases">
        <title>Draft Genome sequence of Alkanindiges sp. strain H1.</title>
        <authorList>
            <person name="Subhash Y."/>
            <person name="Lee S."/>
        </authorList>
    </citation>
    <scope>NUCLEOTIDE SEQUENCE [LARGE SCALE GENOMIC DNA]</scope>
    <source>
        <strain evidence="2 3">H1</strain>
    </source>
</reference>
<dbReference type="STRING" id="1907941.BKE30_03310"/>
<feature type="chain" id="PRO_5012368252" evidence="1">
    <location>
        <begin position="33"/>
        <end position="669"/>
    </location>
</feature>
<proteinExistence type="predicted"/>
<evidence type="ECO:0000256" key="1">
    <source>
        <dbReference type="SAM" id="SignalP"/>
    </source>
</evidence>
<dbReference type="RefSeq" id="WP_076877244.1">
    <property type="nucleotide sequence ID" value="NZ_MLCN01000008.1"/>
</dbReference>
<comment type="caution">
    <text evidence="2">The sequence shown here is derived from an EMBL/GenBank/DDBJ whole genome shotgun (WGS) entry which is preliminary data.</text>
</comment>
<dbReference type="AlphaFoldDB" id="A0A1S8CWD5"/>
<organism evidence="2 3">
    <name type="scientific">Alkanindiges hydrocarboniclasticus</name>
    <dbReference type="NCBI Taxonomy" id="1907941"/>
    <lineage>
        <taxon>Bacteria</taxon>
        <taxon>Pseudomonadati</taxon>
        <taxon>Pseudomonadota</taxon>
        <taxon>Gammaproteobacteria</taxon>
        <taxon>Moraxellales</taxon>
        <taxon>Moraxellaceae</taxon>
        <taxon>Alkanindiges</taxon>
    </lineage>
</organism>
<evidence type="ECO:0000313" key="3">
    <source>
        <dbReference type="Proteomes" id="UP000192132"/>
    </source>
</evidence>
<name>A0A1S8CWD5_9GAMM</name>
<evidence type="ECO:0000313" key="2">
    <source>
        <dbReference type="EMBL" id="ONG41486.1"/>
    </source>
</evidence>
<accession>A0A1S8CWD5</accession>
<feature type="signal peptide" evidence="1">
    <location>
        <begin position="1"/>
        <end position="32"/>
    </location>
</feature>
<dbReference type="OrthoDB" id="6074716at2"/>
<sequence length="669" mass="71143">MSHLRLRVKSGFRLSTLALSIGLSLASSHGFALEALDDEGLADSTGEGIAFLPENFSMQFKDENNVAGAGSIRLIPVGPLSTAVEDKGYQKADIYLYGLSLAQSKKDYGIERTNSDWGTGFGNVSAIGATPSATDFGRPITSWGSATNPWIFKTITDSAPNFAGVSKDVPYLSFEAPLMHTTIPTTGPEASAYNLKMGFWADAFMRDKTIVENAGGDKYAGLSNRLRLNFVWDGFSVNGSNLKVFRTLDGVTAGMGGTYTANLKINNVITSKTFNYGLNTSYNETLGIAGVVRLNSGPTNGHDSRATVSGQTINRTTPVNDTTGITITYQPPTNADVPGSFPNGGMCTYPRPNTVGNSSSHAGQCLTQEGYKTLTHTASGTNNWTPPAAKSVIRINTQELLGSVFGDGTPALGGAGAKGNIPNFGPNSNAEGVFLYNPNINIVLGNLYQPLMFSTDGGNFSMELARIPDNAAIYKKIYQDYDNPNSTEYLGRTCNVHSCGSTVNLGGTSYQDSKATHSSITIGSTEYDSVKNRLTAYKGIEAIGISIGELKAGTALYSENKVDYTQVFRRTRVGNTSCFLGICGDGSWGSWSAWSPVAPKLGTIANPNPYETEFNQNTNGQILGIQTTVPNPYVNNLNPPGATVANNFGSAVIDGLLIQHFKFTTTGLN</sequence>
<gene>
    <name evidence="2" type="ORF">BKE30_03310</name>
</gene>
<keyword evidence="3" id="KW-1185">Reference proteome</keyword>
<protein>
    <submittedName>
        <fullName evidence="2">Uncharacterized protein</fullName>
    </submittedName>
</protein>
<keyword evidence="1" id="KW-0732">Signal</keyword>
<dbReference type="EMBL" id="MLCN01000008">
    <property type="protein sequence ID" value="ONG41486.1"/>
    <property type="molecule type" value="Genomic_DNA"/>
</dbReference>